<feature type="compositionally biased region" description="Basic and acidic residues" evidence="1">
    <location>
        <begin position="25"/>
        <end position="43"/>
    </location>
</feature>
<reference evidence="2 3" key="1">
    <citation type="submission" date="2018-09" db="EMBL/GenBank/DDBJ databases">
        <title>Rhizobium sp. MAE2-X.</title>
        <authorList>
            <person name="Lee Y."/>
            <person name="Jeon C.O."/>
        </authorList>
    </citation>
    <scope>NUCLEOTIDE SEQUENCE [LARGE SCALE GENOMIC DNA]</scope>
    <source>
        <strain evidence="2 3">MAE2-X</strain>
    </source>
</reference>
<proteinExistence type="predicted"/>
<dbReference type="EMBL" id="CP032405">
    <property type="protein sequence ID" value="QRF51924.1"/>
    <property type="molecule type" value="Genomic_DNA"/>
</dbReference>
<evidence type="ECO:0000313" key="2">
    <source>
        <dbReference type="EMBL" id="QRF51924.1"/>
    </source>
</evidence>
<sequence>MIDNSEKHIRRARPGYKPLDAGDLVTREYERHGELMEALRQSEADEGAAQDPVNNTDVEQ</sequence>
<organism evidence="2 3">
    <name type="scientific">Rhizobium rosettiformans</name>
    <dbReference type="NCBI Taxonomy" id="1368430"/>
    <lineage>
        <taxon>Bacteria</taxon>
        <taxon>Pseudomonadati</taxon>
        <taxon>Pseudomonadota</taxon>
        <taxon>Alphaproteobacteria</taxon>
        <taxon>Hyphomicrobiales</taxon>
        <taxon>Rhizobiaceae</taxon>
        <taxon>Rhizobium/Agrobacterium group</taxon>
        <taxon>Rhizobium</taxon>
    </lineage>
</organism>
<feature type="region of interest" description="Disordered" evidence="1">
    <location>
        <begin position="1"/>
        <end position="60"/>
    </location>
</feature>
<keyword evidence="3" id="KW-1185">Reference proteome</keyword>
<dbReference type="Proteomes" id="UP000596351">
    <property type="component" value="Chromosome"/>
</dbReference>
<name>A0ABX7EUZ6_9HYPH</name>
<gene>
    <name evidence="2" type="ORF">D4A92_10995</name>
</gene>
<evidence type="ECO:0000313" key="3">
    <source>
        <dbReference type="Proteomes" id="UP000596351"/>
    </source>
</evidence>
<accession>A0ABX7EUZ6</accession>
<protein>
    <submittedName>
        <fullName evidence="2">Uncharacterized protein</fullName>
    </submittedName>
</protein>
<evidence type="ECO:0000256" key="1">
    <source>
        <dbReference type="SAM" id="MobiDB-lite"/>
    </source>
</evidence>